<dbReference type="PANTHER" id="PTHR33124:SF51">
    <property type="entry name" value="BHLH DOMAIN-CONTAINING PROTEIN"/>
    <property type="match status" value="1"/>
</dbReference>
<dbReference type="Proteomes" id="UP001552299">
    <property type="component" value="Unassembled WGS sequence"/>
</dbReference>
<dbReference type="PANTHER" id="PTHR33124">
    <property type="entry name" value="TRANSCRIPTION FACTOR IBH1-LIKE 1"/>
    <property type="match status" value="1"/>
</dbReference>
<evidence type="ECO:0000256" key="3">
    <source>
        <dbReference type="ARBA" id="ARBA00023163"/>
    </source>
</evidence>
<dbReference type="AlphaFoldDB" id="A0ABD0U2V6"/>
<comment type="caution">
    <text evidence="5">The sequence shown here is derived from an EMBL/GenBank/DDBJ whole genome shotgun (WGS) entry which is preliminary data.</text>
</comment>
<evidence type="ECO:0000313" key="6">
    <source>
        <dbReference type="Proteomes" id="UP001552299"/>
    </source>
</evidence>
<accession>A0ABD0U2V6</accession>
<organism evidence="5 6">
    <name type="scientific">Dendrobium thyrsiflorum</name>
    <name type="common">Pinecone-like raceme dendrobium</name>
    <name type="synonym">Orchid</name>
    <dbReference type="NCBI Taxonomy" id="117978"/>
    <lineage>
        <taxon>Eukaryota</taxon>
        <taxon>Viridiplantae</taxon>
        <taxon>Streptophyta</taxon>
        <taxon>Embryophyta</taxon>
        <taxon>Tracheophyta</taxon>
        <taxon>Spermatophyta</taxon>
        <taxon>Magnoliopsida</taxon>
        <taxon>Liliopsida</taxon>
        <taxon>Asparagales</taxon>
        <taxon>Orchidaceae</taxon>
        <taxon>Epidendroideae</taxon>
        <taxon>Malaxideae</taxon>
        <taxon>Dendrobiinae</taxon>
        <taxon>Dendrobium</taxon>
    </lineage>
</organism>
<dbReference type="EMBL" id="JANQDX010000018">
    <property type="protein sequence ID" value="KAL0906208.1"/>
    <property type="molecule type" value="Genomic_DNA"/>
</dbReference>
<sequence length="144" mass="15852">MSKWQSSKQQWIYGRRLIEALRAARSGRTGPCVIKKAADSALALSVRGQSRWSRAILFGPCKPKVKLKACSRIPRHRPFLSPGKLAGAQMKGRKVRGRLRVLSRLVPGCKKLPAASVLSETADYVAALQMRVGLALSQHYARAC</sequence>
<dbReference type="SUPFAM" id="SSF47459">
    <property type="entry name" value="HLH, helix-loop-helix DNA-binding domain"/>
    <property type="match status" value="1"/>
</dbReference>
<dbReference type="InterPro" id="IPR011598">
    <property type="entry name" value="bHLH_dom"/>
</dbReference>
<evidence type="ECO:0000256" key="2">
    <source>
        <dbReference type="ARBA" id="ARBA00023015"/>
    </source>
</evidence>
<dbReference type="InterPro" id="IPR045239">
    <property type="entry name" value="bHLH95_bHLH"/>
</dbReference>
<dbReference type="InterPro" id="IPR036638">
    <property type="entry name" value="HLH_DNA-bd_sf"/>
</dbReference>
<proteinExistence type="inferred from homology"/>
<evidence type="ECO:0000256" key="1">
    <source>
        <dbReference type="ARBA" id="ARBA00005510"/>
    </source>
</evidence>
<reference evidence="5 6" key="1">
    <citation type="journal article" date="2024" name="Plant Biotechnol. J.">
        <title>Dendrobium thyrsiflorum genome and its molecular insights into genes involved in important horticultural traits.</title>
        <authorList>
            <person name="Chen B."/>
            <person name="Wang J.Y."/>
            <person name="Zheng P.J."/>
            <person name="Li K.L."/>
            <person name="Liang Y.M."/>
            <person name="Chen X.F."/>
            <person name="Zhang C."/>
            <person name="Zhao X."/>
            <person name="He X."/>
            <person name="Zhang G.Q."/>
            <person name="Liu Z.J."/>
            <person name="Xu Q."/>
        </authorList>
    </citation>
    <scope>NUCLEOTIDE SEQUENCE [LARGE SCALE GENOMIC DNA]</scope>
    <source>
        <strain evidence="5">GZMU011</strain>
    </source>
</reference>
<keyword evidence="3" id="KW-0804">Transcription</keyword>
<dbReference type="CDD" id="cd11393">
    <property type="entry name" value="bHLH_AtbHLH_like"/>
    <property type="match status" value="1"/>
</dbReference>
<protein>
    <recommendedName>
        <fullName evidence="4">BHLH domain-containing protein</fullName>
    </recommendedName>
</protein>
<gene>
    <name evidence="5" type="ORF">M5K25_024682</name>
</gene>
<name>A0ABD0U2V6_DENTH</name>
<keyword evidence="2" id="KW-0805">Transcription regulation</keyword>
<feature type="domain" description="BHLH" evidence="4">
    <location>
        <begin position="79"/>
        <end position="128"/>
    </location>
</feature>
<comment type="similarity">
    <text evidence="1">Belongs to the bHLH protein family.</text>
</comment>
<dbReference type="PROSITE" id="PS50888">
    <property type="entry name" value="BHLH"/>
    <property type="match status" value="1"/>
</dbReference>
<evidence type="ECO:0000313" key="5">
    <source>
        <dbReference type="EMBL" id="KAL0906208.1"/>
    </source>
</evidence>
<evidence type="ECO:0000259" key="4">
    <source>
        <dbReference type="PROSITE" id="PS50888"/>
    </source>
</evidence>
<keyword evidence="6" id="KW-1185">Reference proteome</keyword>
<dbReference type="InterPro" id="IPR044660">
    <property type="entry name" value="IBH1-like"/>
</dbReference>